<dbReference type="FunFam" id="1.10.1870.10:FF:000002">
    <property type="entry name" value="Saccharopine dehydrogenase Lys9"/>
    <property type="match status" value="1"/>
</dbReference>
<dbReference type="GeneID" id="34684490"/>
<evidence type="ECO:0000256" key="6">
    <source>
        <dbReference type="ARBA" id="ARBA00051869"/>
    </source>
</evidence>
<dbReference type="GO" id="GO:0005737">
    <property type="term" value="C:cytoplasm"/>
    <property type="evidence" value="ECO:0007669"/>
    <property type="project" value="TreeGrafter"/>
</dbReference>
<dbReference type="InterPro" id="IPR051168">
    <property type="entry name" value="AASS"/>
</dbReference>
<comment type="pathway">
    <text evidence="7">Amino-acid biosynthesis; L-lysine biosynthesis via AAA pathway; L-lysine from L-alpha-aminoadipate (fungal route): step 2/3.</text>
</comment>
<keyword evidence="3" id="KW-0560">Oxidoreductase</keyword>
<dbReference type="EMBL" id="LN736361">
    <property type="protein sequence ID" value="CEP61076.1"/>
    <property type="molecule type" value="Genomic_DNA"/>
</dbReference>
<evidence type="ECO:0000256" key="2">
    <source>
        <dbReference type="ARBA" id="ARBA00022857"/>
    </source>
</evidence>
<dbReference type="Proteomes" id="UP000054304">
    <property type="component" value="Unassembled WGS sequence"/>
</dbReference>
<dbReference type="InterPro" id="IPR032095">
    <property type="entry name" value="Sacchrp_dh-like_C"/>
</dbReference>
<dbReference type="AlphaFoldDB" id="A0A0C7MUD9"/>
<dbReference type="Pfam" id="PF03435">
    <property type="entry name" value="Sacchrp_dh_NADP"/>
    <property type="match status" value="1"/>
</dbReference>
<dbReference type="Gene3D" id="3.40.50.720">
    <property type="entry name" value="NAD(P)-binding Rossmann-like Domain"/>
    <property type="match status" value="1"/>
</dbReference>
<keyword evidence="14" id="KW-1185">Reference proteome</keyword>
<dbReference type="InterPro" id="IPR005097">
    <property type="entry name" value="Sacchrp_dh_NADP-bd"/>
</dbReference>
<sequence>MVQNVLLLGSGFVAQPVVDVLAATEGINVTVACRTLAKAQELASASKSAAISVDVSNDEELDAALSKHDLVISLIPYIYHAAVVKSAIRLKKNVVTTSYVSPALKELEPEIKKAGITVMNEIGLDPGIDHLYAIKTIDEVHRANGKIKSFLSYCGGLPAPENSDNPLGYKFSWSSRGVLLALRNSAKFWKNGQVEEVSSEDLMASAKPYFIFPGFALVCYPNRDSTPFKELYEIPEAETVIRGTLRFQGFPEFVKVLVDVGMLKDEQNEIFEKPIAWNEALRQYWGSKSASKADLIASIDAKTKWVTEEDRERILDGFNWLGLFSENQITPKGNALDTLCATLEQLMQFEEGERDMIILQHKFGIEWADGTTETRTSTLVSYGQPGGYSAMAATVGLPCAIATKQVLSGAIKGPGLVVPYTPEVNDPIMKELKEKYGIFLTEKTIN</sequence>
<dbReference type="Gene3D" id="1.10.1870.10">
    <property type="entry name" value="Domain 3, Saccharopine reductase"/>
    <property type="match status" value="1"/>
</dbReference>
<evidence type="ECO:0000256" key="10">
    <source>
        <dbReference type="ARBA" id="ARBA00083134"/>
    </source>
</evidence>
<evidence type="ECO:0000259" key="12">
    <source>
        <dbReference type="Pfam" id="PF16653"/>
    </source>
</evidence>
<dbReference type="RefSeq" id="XP_022627312.1">
    <property type="nucleotide sequence ID" value="XM_022773824.1"/>
</dbReference>
<reference evidence="13 14" key="1">
    <citation type="submission" date="2014-12" db="EMBL/GenBank/DDBJ databases">
        <authorList>
            <person name="Neuveglise Cecile"/>
        </authorList>
    </citation>
    <scope>NUCLEOTIDE SEQUENCE [LARGE SCALE GENOMIC DNA]</scope>
    <source>
        <strain evidence="13 14">CBS 12615</strain>
    </source>
</reference>
<evidence type="ECO:0000256" key="3">
    <source>
        <dbReference type="ARBA" id="ARBA00023002"/>
    </source>
</evidence>
<evidence type="ECO:0000256" key="9">
    <source>
        <dbReference type="ARBA" id="ARBA00067598"/>
    </source>
</evidence>
<evidence type="ECO:0000256" key="4">
    <source>
        <dbReference type="ARBA" id="ARBA00023154"/>
    </source>
</evidence>
<dbReference type="SUPFAM" id="SSF51735">
    <property type="entry name" value="NAD(P)-binding Rossmann-fold domains"/>
    <property type="match status" value="1"/>
</dbReference>
<dbReference type="Gene3D" id="3.30.360.10">
    <property type="entry name" value="Dihydrodipicolinate Reductase, domain 2"/>
    <property type="match status" value="1"/>
</dbReference>
<dbReference type="FunFam" id="3.40.50.720:FF:000072">
    <property type="entry name" value="Saccharopine dehydrogenase [NADP(+), L-glutamate-forming]"/>
    <property type="match status" value="1"/>
</dbReference>
<evidence type="ECO:0000259" key="11">
    <source>
        <dbReference type="Pfam" id="PF03435"/>
    </source>
</evidence>
<dbReference type="Pfam" id="PF16653">
    <property type="entry name" value="Sacchrp_dh_C"/>
    <property type="match status" value="1"/>
</dbReference>
<comment type="catalytic activity">
    <reaction evidence="6">
        <text>L-saccharopine + NADP(+) + H2O = (S)-2-amino-6-oxohexanoate + L-glutamate + NADPH + H(+)</text>
        <dbReference type="Rhea" id="RHEA:10020"/>
        <dbReference type="ChEBI" id="CHEBI:15377"/>
        <dbReference type="ChEBI" id="CHEBI:15378"/>
        <dbReference type="ChEBI" id="CHEBI:29985"/>
        <dbReference type="ChEBI" id="CHEBI:57783"/>
        <dbReference type="ChEBI" id="CHEBI:57951"/>
        <dbReference type="ChEBI" id="CHEBI:58321"/>
        <dbReference type="ChEBI" id="CHEBI:58349"/>
        <dbReference type="EC" id="1.5.1.10"/>
    </reaction>
</comment>
<dbReference type="EC" id="1.5.1.10" evidence="8"/>
<dbReference type="InterPro" id="IPR036291">
    <property type="entry name" value="NAD(P)-bd_dom_sf"/>
</dbReference>
<feature type="domain" description="Saccharopine dehydrogenase-like C-terminal" evidence="12">
    <location>
        <begin position="123"/>
        <end position="438"/>
    </location>
</feature>
<dbReference type="OrthoDB" id="10059875at2759"/>
<keyword evidence="4" id="KW-0457">Lysine biosynthesis</keyword>
<feature type="domain" description="Saccharopine dehydrogenase NADP binding" evidence="11">
    <location>
        <begin position="5"/>
        <end position="119"/>
    </location>
</feature>
<keyword evidence="2" id="KW-0521">NADP</keyword>
<evidence type="ECO:0000256" key="1">
    <source>
        <dbReference type="ARBA" id="ARBA00022605"/>
    </source>
</evidence>
<gene>
    <name evidence="13" type="ORF">LALA0_S02e06194g</name>
</gene>
<accession>A0A0C7MUD9</accession>
<protein>
    <recommendedName>
        <fullName evidence="9">Saccharopine dehydrogenase [NADP(+), L-glutamate-forming]</fullName>
        <ecNumber evidence="8">1.5.1.10</ecNumber>
    </recommendedName>
    <alternativeName>
        <fullName evidence="10">Saccharopine reductase</fullName>
    </alternativeName>
</protein>
<name>A0A0C7MUD9_9SACH</name>
<dbReference type="FunFam" id="3.30.360.10:FF:000008">
    <property type="entry name" value="Alpha-aminoadipic semialdehyde synthase, mitochondrial"/>
    <property type="match status" value="1"/>
</dbReference>
<evidence type="ECO:0000256" key="8">
    <source>
        <dbReference type="ARBA" id="ARBA00066976"/>
    </source>
</evidence>
<dbReference type="PANTHER" id="PTHR11133">
    <property type="entry name" value="SACCHAROPINE DEHYDROGENASE"/>
    <property type="match status" value="1"/>
</dbReference>
<dbReference type="GO" id="GO:0004755">
    <property type="term" value="F:saccharopine dehydrogenase (NADP+, L-glutamate-forming) activity"/>
    <property type="evidence" value="ECO:0007669"/>
    <property type="project" value="UniProtKB-EC"/>
</dbReference>
<keyword evidence="1" id="KW-0028">Amino-acid biosynthesis</keyword>
<evidence type="ECO:0000256" key="7">
    <source>
        <dbReference type="ARBA" id="ARBA00060549"/>
    </source>
</evidence>
<dbReference type="STRING" id="1245769.A0A0C7MUD9"/>
<dbReference type="GO" id="GO:0019878">
    <property type="term" value="P:lysine biosynthetic process via aminoadipic acid"/>
    <property type="evidence" value="ECO:0007669"/>
    <property type="project" value="EnsemblFungi"/>
</dbReference>
<organism evidence="13 14">
    <name type="scientific">Lachancea lanzarotensis</name>
    <dbReference type="NCBI Taxonomy" id="1245769"/>
    <lineage>
        <taxon>Eukaryota</taxon>
        <taxon>Fungi</taxon>
        <taxon>Dikarya</taxon>
        <taxon>Ascomycota</taxon>
        <taxon>Saccharomycotina</taxon>
        <taxon>Saccharomycetes</taxon>
        <taxon>Saccharomycetales</taxon>
        <taxon>Saccharomycetaceae</taxon>
        <taxon>Lachancea</taxon>
    </lineage>
</organism>
<evidence type="ECO:0000256" key="5">
    <source>
        <dbReference type="ARBA" id="ARBA00038048"/>
    </source>
</evidence>
<dbReference type="PANTHER" id="PTHR11133:SF22">
    <property type="entry name" value="ALPHA-AMINOADIPIC SEMIALDEHYDE SYNTHASE, MITOCHONDRIAL"/>
    <property type="match status" value="1"/>
</dbReference>
<evidence type="ECO:0000313" key="14">
    <source>
        <dbReference type="Proteomes" id="UP000054304"/>
    </source>
</evidence>
<dbReference type="SUPFAM" id="SSF55347">
    <property type="entry name" value="Glyceraldehyde-3-phosphate dehydrogenase-like, C-terminal domain"/>
    <property type="match status" value="1"/>
</dbReference>
<dbReference type="HOGENOM" id="CLU_016207_3_1_1"/>
<evidence type="ECO:0000313" key="13">
    <source>
        <dbReference type="EMBL" id="CEP61076.1"/>
    </source>
</evidence>
<comment type="similarity">
    <text evidence="5">Belongs to the saccharopine dehydrogenase family.</text>
</comment>
<proteinExistence type="inferred from homology"/>